<gene>
    <name evidence="2" type="ORF">EVAR_14438_1</name>
</gene>
<reference evidence="2 3" key="1">
    <citation type="journal article" date="2019" name="Commun. Biol.">
        <title>The bagworm genome reveals a unique fibroin gene that provides high tensile strength.</title>
        <authorList>
            <person name="Kono N."/>
            <person name="Nakamura H."/>
            <person name="Ohtoshi R."/>
            <person name="Tomita M."/>
            <person name="Numata K."/>
            <person name="Arakawa K."/>
        </authorList>
    </citation>
    <scope>NUCLEOTIDE SEQUENCE [LARGE SCALE GENOMIC DNA]</scope>
</reference>
<protein>
    <submittedName>
        <fullName evidence="2">Uncharacterized protein</fullName>
    </submittedName>
</protein>
<sequence>MKQIIMLRASPRHFQTDWVVKDFWIDVSKHTTAEVCPPTVFLFQIEDLVPKPSTLAARGSGAANDRRHQCDDNKHGRRLNVL</sequence>
<feature type="compositionally biased region" description="Basic and acidic residues" evidence="1">
    <location>
        <begin position="64"/>
        <end position="74"/>
    </location>
</feature>
<dbReference type="AlphaFoldDB" id="A0A4C1TXL4"/>
<organism evidence="2 3">
    <name type="scientific">Eumeta variegata</name>
    <name type="common">Bagworm moth</name>
    <name type="synonym">Eumeta japonica</name>
    <dbReference type="NCBI Taxonomy" id="151549"/>
    <lineage>
        <taxon>Eukaryota</taxon>
        <taxon>Metazoa</taxon>
        <taxon>Ecdysozoa</taxon>
        <taxon>Arthropoda</taxon>
        <taxon>Hexapoda</taxon>
        <taxon>Insecta</taxon>
        <taxon>Pterygota</taxon>
        <taxon>Neoptera</taxon>
        <taxon>Endopterygota</taxon>
        <taxon>Lepidoptera</taxon>
        <taxon>Glossata</taxon>
        <taxon>Ditrysia</taxon>
        <taxon>Tineoidea</taxon>
        <taxon>Psychidae</taxon>
        <taxon>Oiketicinae</taxon>
        <taxon>Eumeta</taxon>
    </lineage>
</organism>
<dbReference type="EMBL" id="BGZK01000099">
    <property type="protein sequence ID" value="GBP18668.1"/>
    <property type="molecule type" value="Genomic_DNA"/>
</dbReference>
<dbReference type="Proteomes" id="UP000299102">
    <property type="component" value="Unassembled WGS sequence"/>
</dbReference>
<proteinExistence type="predicted"/>
<evidence type="ECO:0000313" key="2">
    <source>
        <dbReference type="EMBL" id="GBP18668.1"/>
    </source>
</evidence>
<name>A0A4C1TXL4_EUMVA</name>
<evidence type="ECO:0000313" key="3">
    <source>
        <dbReference type="Proteomes" id="UP000299102"/>
    </source>
</evidence>
<evidence type="ECO:0000256" key="1">
    <source>
        <dbReference type="SAM" id="MobiDB-lite"/>
    </source>
</evidence>
<feature type="region of interest" description="Disordered" evidence="1">
    <location>
        <begin position="56"/>
        <end position="82"/>
    </location>
</feature>
<comment type="caution">
    <text evidence="2">The sequence shown here is derived from an EMBL/GenBank/DDBJ whole genome shotgun (WGS) entry which is preliminary data.</text>
</comment>
<keyword evidence="3" id="KW-1185">Reference proteome</keyword>
<accession>A0A4C1TXL4</accession>